<evidence type="ECO:0000313" key="3">
    <source>
        <dbReference type="Proteomes" id="UP000535890"/>
    </source>
</evidence>
<name>A0A7Y9DRG4_9PSEU</name>
<dbReference type="EMBL" id="JACCBN010000001">
    <property type="protein sequence ID" value="NYD34136.1"/>
    <property type="molecule type" value="Genomic_DNA"/>
</dbReference>
<dbReference type="AlphaFoldDB" id="A0A7Y9DRG4"/>
<feature type="region of interest" description="Disordered" evidence="1">
    <location>
        <begin position="129"/>
        <end position="149"/>
    </location>
</feature>
<accession>A0A7Y9DRG4</accession>
<proteinExistence type="predicted"/>
<evidence type="ECO:0000256" key="1">
    <source>
        <dbReference type="SAM" id="MobiDB-lite"/>
    </source>
</evidence>
<dbReference type="Pfam" id="PF14081">
    <property type="entry name" value="DUF4262"/>
    <property type="match status" value="1"/>
</dbReference>
<keyword evidence="3" id="KW-1185">Reference proteome</keyword>
<organism evidence="2 3">
    <name type="scientific">Actinomycetospora corticicola</name>
    <dbReference type="NCBI Taxonomy" id="663602"/>
    <lineage>
        <taxon>Bacteria</taxon>
        <taxon>Bacillati</taxon>
        <taxon>Actinomycetota</taxon>
        <taxon>Actinomycetes</taxon>
        <taxon>Pseudonocardiales</taxon>
        <taxon>Pseudonocardiaceae</taxon>
        <taxon>Actinomycetospora</taxon>
    </lineage>
</organism>
<dbReference type="Proteomes" id="UP000535890">
    <property type="component" value="Unassembled WGS sequence"/>
</dbReference>
<comment type="caution">
    <text evidence="2">The sequence shown here is derived from an EMBL/GenBank/DDBJ whole genome shotgun (WGS) entry which is preliminary data.</text>
</comment>
<gene>
    <name evidence="2" type="ORF">BJ983_000238</name>
</gene>
<evidence type="ECO:0000313" key="2">
    <source>
        <dbReference type="EMBL" id="NYD34136.1"/>
    </source>
</evidence>
<sequence length="149" mass="17201">MRDLVDRYGWALQFVDGDRVRSPWAYTVGLVRYGLPEFVVTGWEPERAGSLLNDTAHGVACHDERWEPGQQFRLADDTRVEVVELSRPDVHLTTAALLFPEERLRALQLVWSDGRRRWPWSARFNDRRGGQPVLGPRSARGTYRKPSRS</sequence>
<evidence type="ECO:0008006" key="4">
    <source>
        <dbReference type="Google" id="ProtNLM"/>
    </source>
</evidence>
<reference evidence="2 3" key="1">
    <citation type="submission" date="2020-07" db="EMBL/GenBank/DDBJ databases">
        <title>Sequencing the genomes of 1000 actinobacteria strains.</title>
        <authorList>
            <person name="Klenk H.-P."/>
        </authorList>
    </citation>
    <scope>NUCLEOTIDE SEQUENCE [LARGE SCALE GENOMIC DNA]</scope>
    <source>
        <strain evidence="2 3">DSM 45772</strain>
    </source>
</reference>
<dbReference type="RefSeq" id="WP_246325504.1">
    <property type="nucleotide sequence ID" value="NZ_BAABHP010000012.1"/>
</dbReference>
<dbReference type="InterPro" id="IPR025358">
    <property type="entry name" value="DUF4262"/>
</dbReference>
<protein>
    <recommendedName>
        <fullName evidence="4">DUF4262 domain-containing protein</fullName>
    </recommendedName>
</protein>